<dbReference type="InterPro" id="IPR043968">
    <property type="entry name" value="SGNH"/>
</dbReference>
<sequence length="97" mass="10554">PRPDKDVPECVSQSLDRLQDCAFPRREALAGPRVNVRAAEEVGGASLIDPTPMVCPEETCPAVIGDVLVYRNGAHLTRTYVDSLTPWLEEQLPEPAG</sequence>
<dbReference type="Pfam" id="PF19040">
    <property type="entry name" value="SGNH"/>
    <property type="match status" value="1"/>
</dbReference>
<dbReference type="AlphaFoldDB" id="A0A6J4RK89"/>
<organism evidence="2">
    <name type="scientific">uncultured Rubrobacteraceae bacterium</name>
    <dbReference type="NCBI Taxonomy" id="349277"/>
    <lineage>
        <taxon>Bacteria</taxon>
        <taxon>Bacillati</taxon>
        <taxon>Actinomycetota</taxon>
        <taxon>Rubrobacteria</taxon>
        <taxon>Rubrobacterales</taxon>
        <taxon>Rubrobacteraceae</taxon>
        <taxon>environmental samples</taxon>
    </lineage>
</organism>
<accession>A0A6J4RK89</accession>
<dbReference type="EMBL" id="CADCVM010000058">
    <property type="protein sequence ID" value="CAA9469879.1"/>
    <property type="molecule type" value="Genomic_DNA"/>
</dbReference>
<name>A0A6J4RK89_9ACTN</name>
<evidence type="ECO:0000259" key="1">
    <source>
        <dbReference type="Pfam" id="PF19040"/>
    </source>
</evidence>
<feature type="non-terminal residue" evidence="2">
    <location>
        <position position="1"/>
    </location>
</feature>
<feature type="domain" description="SGNH" evidence="1">
    <location>
        <begin position="5"/>
        <end position="86"/>
    </location>
</feature>
<reference evidence="2" key="1">
    <citation type="submission" date="2020-02" db="EMBL/GenBank/DDBJ databases">
        <authorList>
            <person name="Meier V. D."/>
        </authorList>
    </citation>
    <scope>NUCLEOTIDE SEQUENCE</scope>
    <source>
        <strain evidence="2">AVDCRST_MAG05</strain>
    </source>
</reference>
<proteinExistence type="predicted"/>
<evidence type="ECO:0000313" key="2">
    <source>
        <dbReference type="EMBL" id="CAA9469879.1"/>
    </source>
</evidence>
<protein>
    <recommendedName>
        <fullName evidence="1">SGNH domain-containing protein</fullName>
    </recommendedName>
</protein>
<gene>
    <name evidence="2" type="ORF">AVDCRST_MAG05-462</name>
</gene>